<proteinExistence type="predicted"/>
<protein>
    <submittedName>
        <fullName evidence="1">Uncharacterized protein</fullName>
    </submittedName>
</protein>
<accession>A0A212KC27</accession>
<gene>
    <name evidence="1" type="ORF">KL86APRO_12549</name>
</gene>
<name>A0A212KC27_9PROT</name>
<dbReference type="AlphaFoldDB" id="A0A212KC27"/>
<organism evidence="1">
    <name type="scientific">uncultured Alphaproteobacteria bacterium</name>
    <dbReference type="NCBI Taxonomy" id="91750"/>
    <lineage>
        <taxon>Bacteria</taxon>
        <taxon>Pseudomonadati</taxon>
        <taxon>Pseudomonadota</taxon>
        <taxon>Alphaproteobacteria</taxon>
        <taxon>environmental samples</taxon>
    </lineage>
</organism>
<evidence type="ECO:0000313" key="1">
    <source>
        <dbReference type="EMBL" id="SBW09240.1"/>
    </source>
</evidence>
<dbReference type="EMBL" id="FLUO01000001">
    <property type="protein sequence ID" value="SBW09240.1"/>
    <property type="molecule type" value="Genomic_DNA"/>
</dbReference>
<reference evidence="1" key="1">
    <citation type="submission" date="2016-04" db="EMBL/GenBank/DDBJ databases">
        <authorList>
            <person name="Evans L.H."/>
            <person name="Alamgir A."/>
            <person name="Owens N."/>
            <person name="Weber N.D."/>
            <person name="Virtaneva K."/>
            <person name="Barbian K."/>
            <person name="Babar A."/>
            <person name="Rosenke K."/>
        </authorList>
    </citation>
    <scope>NUCLEOTIDE SEQUENCE</scope>
    <source>
        <strain evidence="1">86</strain>
    </source>
</reference>
<sequence>MNELDTKATWRFHRDGREIAARAIGVRQFSDRQVVILRATDEALWIGEWSAKGATVVRGPVSLKEAVLAAEGIVFGVRDHGSVAALTNQLAVGLLMFNVALVKPSVLDPKQYAPIPDAPEVHAC</sequence>